<dbReference type="InterPro" id="IPR036390">
    <property type="entry name" value="WH_DNA-bd_sf"/>
</dbReference>
<dbReference type="PANTHER" id="PTHR33154">
    <property type="entry name" value="TRANSCRIPTIONAL REGULATOR, ARSR FAMILY"/>
    <property type="match status" value="1"/>
</dbReference>
<dbReference type="NCBIfam" id="NF033789">
    <property type="entry name" value="repress_SdpR"/>
    <property type="match status" value="1"/>
</dbReference>
<dbReference type="InterPro" id="IPR036388">
    <property type="entry name" value="WH-like_DNA-bd_sf"/>
</dbReference>
<keyword evidence="1" id="KW-0805">Transcription regulation</keyword>
<dbReference type="PROSITE" id="PS50987">
    <property type="entry name" value="HTH_ARSR_2"/>
    <property type="match status" value="1"/>
</dbReference>
<evidence type="ECO:0000256" key="1">
    <source>
        <dbReference type="ARBA" id="ARBA00023015"/>
    </source>
</evidence>
<dbReference type="CDD" id="cd00090">
    <property type="entry name" value="HTH_ARSR"/>
    <property type="match status" value="1"/>
</dbReference>
<dbReference type="InterPro" id="IPR001845">
    <property type="entry name" value="HTH_ArsR_DNA-bd_dom"/>
</dbReference>
<dbReference type="EMBL" id="RBIJ01000001">
    <property type="protein sequence ID" value="RKQ88539.1"/>
    <property type="molecule type" value="Genomic_DNA"/>
</dbReference>
<dbReference type="Gene3D" id="1.10.10.10">
    <property type="entry name" value="Winged helix-like DNA-binding domain superfamily/Winged helix DNA-binding domain"/>
    <property type="match status" value="1"/>
</dbReference>
<sequence>MSLTHVFKALGDDTRRQILKLLRARDLTAGEIAAHFAVSWPTISHHLNVLKQAQLVQDYRRGQNIYYTLNTTVFQEVVAWAMDFAAGAVNVERPATGNGEKGSERSERPWQRTPQVKPTTFPGEV</sequence>
<feature type="region of interest" description="Disordered" evidence="4">
    <location>
        <begin position="92"/>
        <end position="125"/>
    </location>
</feature>
<dbReference type="SUPFAM" id="SSF46785">
    <property type="entry name" value="Winged helix' DNA-binding domain"/>
    <property type="match status" value="1"/>
</dbReference>
<organism evidence="6 7">
    <name type="scientific">Brockia lithotrophica</name>
    <dbReference type="NCBI Taxonomy" id="933949"/>
    <lineage>
        <taxon>Bacteria</taxon>
        <taxon>Bacillati</taxon>
        <taxon>Bacillota</taxon>
        <taxon>Bacilli</taxon>
        <taxon>Bacillales</taxon>
        <taxon>Bacillales Family X. Incertae Sedis</taxon>
        <taxon>Brockia</taxon>
    </lineage>
</organism>
<keyword evidence="2 6" id="KW-0238">DNA-binding</keyword>
<dbReference type="GO" id="GO:0003700">
    <property type="term" value="F:DNA-binding transcription factor activity"/>
    <property type="evidence" value="ECO:0007669"/>
    <property type="project" value="InterPro"/>
</dbReference>
<evidence type="ECO:0000313" key="7">
    <source>
        <dbReference type="Proteomes" id="UP000267019"/>
    </source>
</evidence>
<dbReference type="InterPro" id="IPR051081">
    <property type="entry name" value="HTH_MetalResp_TranReg"/>
</dbReference>
<evidence type="ECO:0000259" key="5">
    <source>
        <dbReference type="PROSITE" id="PS50987"/>
    </source>
</evidence>
<evidence type="ECO:0000256" key="2">
    <source>
        <dbReference type="ARBA" id="ARBA00023125"/>
    </source>
</evidence>
<dbReference type="Proteomes" id="UP000267019">
    <property type="component" value="Unassembled WGS sequence"/>
</dbReference>
<keyword evidence="3" id="KW-0804">Transcription</keyword>
<dbReference type="InterPro" id="IPR011991">
    <property type="entry name" value="ArsR-like_HTH"/>
</dbReference>
<feature type="compositionally biased region" description="Basic and acidic residues" evidence="4">
    <location>
        <begin position="101"/>
        <end position="110"/>
    </location>
</feature>
<dbReference type="PANTHER" id="PTHR33154:SF33">
    <property type="entry name" value="TRANSCRIPTIONAL REPRESSOR SDPR"/>
    <property type="match status" value="1"/>
</dbReference>
<keyword evidence="7" id="KW-1185">Reference proteome</keyword>
<dbReference type="InterPro" id="IPR047796">
    <property type="entry name" value="SdpR-like_repress"/>
</dbReference>
<gene>
    <name evidence="6" type="ORF">C7438_0172</name>
</gene>
<dbReference type="RefSeq" id="WP_121443468.1">
    <property type="nucleotide sequence ID" value="NZ_RBIJ01000001.1"/>
</dbReference>
<evidence type="ECO:0000256" key="4">
    <source>
        <dbReference type="SAM" id="MobiDB-lite"/>
    </source>
</evidence>
<evidence type="ECO:0000313" key="6">
    <source>
        <dbReference type="EMBL" id="RKQ88539.1"/>
    </source>
</evidence>
<protein>
    <submittedName>
        <fullName evidence="6">DNA-binding transcriptional ArsR family regulator</fullName>
    </submittedName>
</protein>
<evidence type="ECO:0000256" key="3">
    <source>
        <dbReference type="ARBA" id="ARBA00023163"/>
    </source>
</evidence>
<name>A0A660L6T1_9BACL</name>
<feature type="domain" description="HTH arsR-type" evidence="5">
    <location>
        <begin position="1"/>
        <end position="89"/>
    </location>
</feature>
<comment type="caution">
    <text evidence="6">The sequence shown here is derived from an EMBL/GenBank/DDBJ whole genome shotgun (WGS) entry which is preliminary data.</text>
</comment>
<dbReference type="NCBIfam" id="NF033788">
    <property type="entry name" value="HTH_metalloreg"/>
    <property type="match status" value="1"/>
</dbReference>
<dbReference type="GO" id="GO:0003677">
    <property type="term" value="F:DNA binding"/>
    <property type="evidence" value="ECO:0007669"/>
    <property type="project" value="UniProtKB-KW"/>
</dbReference>
<accession>A0A660L6T1</accession>
<reference evidence="6 7" key="1">
    <citation type="submission" date="2018-10" db="EMBL/GenBank/DDBJ databases">
        <title>Genomic Encyclopedia of Type Strains, Phase IV (KMG-IV): sequencing the most valuable type-strain genomes for metagenomic binning, comparative biology and taxonomic classification.</title>
        <authorList>
            <person name="Goeker M."/>
        </authorList>
    </citation>
    <scope>NUCLEOTIDE SEQUENCE [LARGE SCALE GENOMIC DNA]</scope>
    <source>
        <strain evidence="6 7">DSM 22653</strain>
    </source>
</reference>
<dbReference type="AlphaFoldDB" id="A0A660L6T1"/>
<dbReference type="Pfam" id="PF01022">
    <property type="entry name" value="HTH_5"/>
    <property type="match status" value="1"/>
</dbReference>
<dbReference type="PRINTS" id="PR00778">
    <property type="entry name" value="HTHARSR"/>
</dbReference>
<proteinExistence type="predicted"/>
<dbReference type="SMART" id="SM00418">
    <property type="entry name" value="HTH_ARSR"/>
    <property type="match status" value="1"/>
</dbReference>
<dbReference type="OrthoDB" id="9799175at2"/>